<dbReference type="PhylomeDB" id="B3N1U7"/>
<evidence type="ECO:0000313" key="2">
    <source>
        <dbReference type="EMBL" id="EDV29988.1"/>
    </source>
</evidence>
<proteinExistence type="predicted"/>
<dbReference type="GeneID" id="6502362"/>
<evidence type="ECO:0000313" key="3">
    <source>
        <dbReference type="Proteomes" id="UP000007801"/>
    </source>
</evidence>
<evidence type="ECO:0000256" key="1">
    <source>
        <dbReference type="SAM" id="Phobius"/>
    </source>
</evidence>
<dbReference type="OMA" id="YSIWNFC"/>
<gene>
    <name evidence="2" type="primary">Dana\GF19609</name>
    <name evidence="2" type="synonym">dana_GLEANR_21884</name>
    <name evidence="2" type="ORF">GF19609</name>
</gene>
<protein>
    <submittedName>
        <fullName evidence="2">Uncharacterized protein</fullName>
    </submittedName>
</protein>
<organism evidence="2 3">
    <name type="scientific">Drosophila ananassae</name>
    <name type="common">Fruit fly</name>
    <dbReference type="NCBI Taxonomy" id="7217"/>
    <lineage>
        <taxon>Eukaryota</taxon>
        <taxon>Metazoa</taxon>
        <taxon>Ecdysozoa</taxon>
        <taxon>Arthropoda</taxon>
        <taxon>Hexapoda</taxon>
        <taxon>Insecta</taxon>
        <taxon>Pterygota</taxon>
        <taxon>Neoptera</taxon>
        <taxon>Endopterygota</taxon>
        <taxon>Diptera</taxon>
        <taxon>Brachycera</taxon>
        <taxon>Muscomorpha</taxon>
        <taxon>Ephydroidea</taxon>
        <taxon>Drosophilidae</taxon>
        <taxon>Drosophila</taxon>
        <taxon>Sophophora</taxon>
    </lineage>
</organism>
<dbReference type="HOGENOM" id="CLU_112178_0_0_1"/>
<dbReference type="EMBL" id="CH902663">
    <property type="protein sequence ID" value="EDV29988.1"/>
    <property type="molecule type" value="Genomic_DNA"/>
</dbReference>
<feature type="transmembrane region" description="Helical" evidence="1">
    <location>
        <begin position="114"/>
        <end position="134"/>
    </location>
</feature>
<name>B3N1U7_DROAN</name>
<sequence length="208" mass="24901">MFQMFDINVLNRRLFRILRRLISGRDDFGPYSIWNFCPMNRWNQARALVFSCSPCRSEWFPYLFWTVVVSSFIGCIISLWELRRVWKCPCQKLNMWRNRHFYIINHRLLRQARVCGSGISSFLWFLLILGITLITPLFMWPWIFMTTIVLSVEWFIWGFEILTGRQNIEFHTLISLTLPVFNLGMVLCVKRVFDAAVSDDSDFSLRIF</sequence>
<feature type="transmembrane region" description="Helical" evidence="1">
    <location>
        <begin position="140"/>
        <end position="161"/>
    </location>
</feature>
<dbReference type="InParanoid" id="B3N1U7"/>
<dbReference type="STRING" id="7217.B3N1U7"/>
<keyword evidence="1" id="KW-0472">Membrane</keyword>
<reference evidence="2 3" key="1">
    <citation type="journal article" date="2007" name="Nature">
        <title>Evolution of genes and genomes on the Drosophila phylogeny.</title>
        <authorList>
            <consortium name="Drosophila 12 Genomes Consortium"/>
            <person name="Clark A.G."/>
            <person name="Eisen M.B."/>
            <person name="Smith D.R."/>
            <person name="Bergman C.M."/>
            <person name="Oliver B."/>
            <person name="Markow T.A."/>
            <person name="Kaufman T.C."/>
            <person name="Kellis M."/>
            <person name="Gelbart W."/>
            <person name="Iyer V.N."/>
            <person name="Pollard D.A."/>
            <person name="Sackton T.B."/>
            <person name="Larracuente A.M."/>
            <person name="Singh N.D."/>
            <person name="Abad J.P."/>
            <person name="Abt D.N."/>
            <person name="Adryan B."/>
            <person name="Aguade M."/>
            <person name="Akashi H."/>
            <person name="Anderson W.W."/>
            <person name="Aquadro C.F."/>
            <person name="Ardell D.H."/>
            <person name="Arguello R."/>
            <person name="Artieri C.G."/>
            <person name="Barbash D.A."/>
            <person name="Barker D."/>
            <person name="Barsanti P."/>
            <person name="Batterham P."/>
            <person name="Batzoglou S."/>
            <person name="Begun D."/>
            <person name="Bhutkar A."/>
            <person name="Blanco E."/>
            <person name="Bosak S.A."/>
            <person name="Bradley R.K."/>
            <person name="Brand A.D."/>
            <person name="Brent M.R."/>
            <person name="Brooks A.N."/>
            <person name="Brown R.H."/>
            <person name="Butlin R.K."/>
            <person name="Caggese C."/>
            <person name="Calvi B.R."/>
            <person name="Bernardo de Carvalho A."/>
            <person name="Caspi A."/>
            <person name="Castrezana S."/>
            <person name="Celniker S.E."/>
            <person name="Chang J.L."/>
            <person name="Chapple C."/>
            <person name="Chatterji S."/>
            <person name="Chinwalla A."/>
            <person name="Civetta A."/>
            <person name="Clifton S.W."/>
            <person name="Comeron J.M."/>
            <person name="Costello J.C."/>
            <person name="Coyne J.A."/>
            <person name="Daub J."/>
            <person name="David R.G."/>
            <person name="Delcher A.L."/>
            <person name="Delehaunty K."/>
            <person name="Do C.B."/>
            <person name="Ebling H."/>
            <person name="Edwards K."/>
            <person name="Eickbush T."/>
            <person name="Evans J.D."/>
            <person name="Filipski A."/>
            <person name="Findeiss S."/>
            <person name="Freyhult E."/>
            <person name="Fulton L."/>
            <person name="Fulton R."/>
            <person name="Garcia A.C."/>
            <person name="Gardiner A."/>
            <person name="Garfield D.A."/>
            <person name="Garvin B.E."/>
            <person name="Gibson G."/>
            <person name="Gilbert D."/>
            <person name="Gnerre S."/>
            <person name="Godfrey J."/>
            <person name="Good R."/>
            <person name="Gotea V."/>
            <person name="Gravely B."/>
            <person name="Greenberg A.J."/>
            <person name="Griffiths-Jones S."/>
            <person name="Gross S."/>
            <person name="Guigo R."/>
            <person name="Gustafson E.A."/>
            <person name="Haerty W."/>
            <person name="Hahn M.W."/>
            <person name="Halligan D.L."/>
            <person name="Halpern A.L."/>
            <person name="Halter G.M."/>
            <person name="Han M.V."/>
            <person name="Heger A."/>
            <person name="Hillier L."/>
            <person name="Hinrichs A.S."/>
            <person name="Holmes I."/>
            <person name="Hoskins R.A."/>
            <person name="Hubisz M.J."/>
            <person name="Hultmark D."/>
            <person name="Huntley M.A."/>
            <person name="Jaffe D.B."/>
            <person name="Jagadeeshan S."/>
            <person name="Jeck W.R."/>
            <person name="Johnson J."/>
            <person name="Jones C.D."/>
            <person name="Jordan W.C."/>
            <person name="Karpen G.H."/>
            <person name="Kataoka E."/>
            <person name="Keightley P.D."/>
            <person name="Kheradpour P."/>
            <person name="Kirkness E.F."/>
            <person name="Koerich L.B."/>
            <person name="Kristiansen K."/>
            <person name="Kudrna D."/>
            <person name="Kulathinal R.J."/>
            <person name="Kumar S."/>
            <person name="Kwok R."/>
            <person name="Lander E."/>
            <person name="Langley C.H."/>
            <person name="Lapoint R."/>
            <person name="Lazzaro B.P."/>
            <person name="Lee S.J."/>
            <person name="Levesque L."/>
            <person name="Li R."/>
            <person name="Lin C.F."/>
            <person name="Lin M.F."/>
            <person name="Lindblad-Toh K."/>
            <person name="Llopart A."/>
            <person name="Long M."/>
            <person name="Low L."/>
            <person name="Lozovsky E."/>
            <person name="Lu J."/>
            <person name="Luo M."/>
            <person name="Machado C.A."/>
            <person name="Makalowski W."/>
            <person name="Marzo M."/>
            <person name="Matsuda M."/>
            <person name="Matzkin L."/>
            <person name="McAllister B."/>
            <person name="McBride C.S."/>
            <person name="McKernan B."/>
            <person name="McKernan K."/>
            <person name="Mendez-Lago M."/>
            <person name="Minx P."/>
            <person name="Mollenhauer M.U."/>
            <person name="Montooth K."/>
            <person name="Mount S.M."/>
            <person name="Mu X."/>
            <person name="Myers E."/>
            <person name="Negre B."/>
            <person name="Newfeld S."/>
            <person name="Nielsen R."/>
            <person name="Noor M.A."/>
            <person name="O'Grady P."/>
            <person name="Pachter L."/>
            <person name="Papaceit M."/>
            <person name="Parisi M.J."/>
            <person name="Parisi M."/>
            <person name="Parts L."/>
            <person name="Pedersen J.S."/>
            <person name="Pesole G."/>
            <person name="Phillippy A.M."/>
            <person name="Ponting C.P."/>
            <person name="Pop M."/>
            <person name="Porcelli D."/>
            <person name="Powell J.R."/>
            <person name="Prohaska S."/>
            <person name="Pruitt K."/>
            <person name="Puig M."/>
            <person name="Quesneville H."/>
            <person name="Ram K.R."/>
            <person name="Rand D."/>
            <person name="Rasmussen M.D."/>
            <person name="Reed L.K."/>
            <person name="Reenan R."/>
            <person name="Reily A."/>
            <person name="Remington K.A."/>
            <person name="Rieger T.T."/>
            <person name="Ritchie M.G."/>
            <person name="Robin C."/>
            <person name="Rogers Y.H."/>
            <person name="Rohde C."/>
            <person name="Rozas J."/>
            <person name="Rubenfield M.J."/>
            <person name="Ruiz A."/>
            <person name="Russo S."/>
            <person name="Salzberg S.L."/>
            <person name="Sanchez-Gracia A."/>
            <person name="Saranga D.J."/>
            <person name="Sato H."/>
            <person name="Schaeffer S.W."/>
            <person name="Schatz M.C."/>
            <person name="Schlenke T."/>
            <person name="Schwartz R."/>
            <person name="Segarra C."/>
            <person name="Singh R.S."/>
            <person name="Sirot L."/>
            <person name="Sirota M."/>
            <person name="Sisneros N.B."/>
            <person name="Smith C.D."/>
            <person name="Smith T.F."/>
            <person name="Spieth J."/>
            <person name="Stage D.E."/>
            <person name="Stark A."/>
            <person name="Stephan W."/>
            <person name="Strausberg R.L."/>
            <person name="Strempel S."/>
            <person name="Sturgill D."/>
            <person name="Sutton G."/>
            <person name="Sutton G.G."/>
            <person name="Tao W."/>
            <person name="Teichmann S."/>
            <person name="Tobari Y.N."/>
            <person name="Tomimura Y."/>
            <person name="Tsolas J.M."/>
            <person name="Valente V.L."/>
            <person name="Venter E."/>
            <person name="Venter J.C."/>
            <person name="Vicario S."/>
            <person name="Vieira F.G."/>
            <person name="Vilella A.J."/>
            <person name="Villasante A."/>
            <person name="Walenz B."/>
            <person name="Wang J."/>
            <person name="Wasserman M."/>
            <person name="Watts T."/>
            <person name="Wilson D."/>
            <person name="Wilson R.K."/>
            <person name="Wing R.A."/>
            <person name="Wolfner M.F."/>
            <person name="Wong A."/>
            <person name="Wong G.K."/>
            <person name="Wu C.I."/>
            <person name="Wu G."/>
            <person name="Yamamoto D."/>
            <person name="Yang H.P."/>
            <person name="Yang S.P."/>
            <person name="Yorke J.A."/>
            <person name="Yoshida K."/>
            <person name="Zdobnov E."/>
            <person name="Zhang P."/>
            <person name="Zhang Y."/>
            <person name="Zimin A.V."/>
            <person name="Baldwin J."/>
            <person name="Abdouelleil A."/>
            <person name="Abdulkadir J."/>
            <person name="Abebe A."/>
            <person name="Abera B."/>
            <person name="Abreu J."/>
            <person name="Acer S.C."/>
            <person name="Aftuck L."/>
            <person name="Alexander A."/>
            <person name="An P."/>
            <person name="Anderson E."/>
            <person name="Anderson S."/>
            <person name="Arachi H."/>
            <person name="Azer M."/>
            <person name="Bachantsang P."/>
            <person name="Barry A."/>
            <person name="Bayul T."/>
            <person name="Berlin A."/>
            <person name="Bessette D."/>
            <person name="Bloom T."/>
            <person name="Blye J."/>
            <person name="Boguslavskiy L."/>
            <person name="Bonnet C."/>
            <person name="Boukhgalter B."/>
            <person name="Bourzgui I."/>
            <person name="Brown A."/>
            <person name="Cahill P."/>
            <person name="Channer S."/>
            <person name="Cheshatsang Y."/>
            <person name="Chuda L."/>
            <person name="Citroen M."/>
            <person name="Collymore A."/>
            <person name="Cooke P."/>
            <person name="Costello M."/>
            <person name="D'Aco K."/>
            <person name="Daza R."/>
            <person name="De Haan G."/>
            <person name="DeGray S."/>
            <person name="DeMaso C."/>
            <person name="Dhargay N."/>
            <person name="Dooley K."/>
            <person name="Dooley E."/>
            <person name="Doricent M."/>
            <person name="Dorje P."/>
            <person name="Dorjee K."/>
            <person name="Dupes A."/>
            <person name="Elong R."/>
            <person name="Falk J."/>
            <person name="Farina A."/>
            <person name="Faro S."/>
            <person name="Ferguson D."/>
            <person name="Fisher S."/>
            <person name="Foley C.D."/>
            <person name="Franke A."/>
            <person name="Friedrich D."/>
            <person name="Gadbois L."/>
            <person name="Gearin G."/>
            <person name="Gearin C.R."/>
            <person name="Giannoukos G."/>
            <person name="Goode T."/>
            <person name="Graham J."/>
            <person name="Grandbois E."/>
            <person name="Grewal S."/>
            <person name="Gyaltsen K."/>
            <person name="Hafez N."/>
            <person name="Hagos B."/>
            <person name="Hall J."/>
            <person name="Henson C."/>
            <person name="Hollinger A."/>
            <person name="Honan T."/>
            <person name="Huard M.D."/>
            <person name="Hughes L."/>
            <person name="Hurhula B."/>
            <person name="Husby M.E."/>
            <person name="Kamat A."/>
            <person name="Kanga B."/>
            <person name="Kashin S."/>
            <person name="Khazanovich D."/>
            <person name="Kisner P."/>
            <person name="Lance K."/>
            <person name="Lara M."/>
            <person name="Lee W."/>
            <person name="Lennon N."/>
            <person name="Letendre F."/>
            <person name="LeVine R."/>
            <person name="Lipovsky A."/>
            <person name="Liu X."/>
            <person name="Liu J."/>
            <person name="Liu S."/>
            <person name="Lokyitsang T."/>
            <person name="Lokyitsang Y."/>
            <person name="Lubonja R."/>
            <person name="Lui A."/>
            <person name="MacDonald P."/>
            <person name="Magnisalis V."/>
            <person name="Maru K."/>
            <person name="Matthews C."/>
            <person name="McCusker W."/>
            <person name="McDonough S."/>
            <person name="Mehta T."/>
            <person name="Meldrim J."/>
            <person name="Meneus L."/>
            <person name="Mihai O."/>
            <person name="Mihalev A."/>
            <person name="Mihova T."/>
            <person name="Mittelman R."/>
            <person name="Mlenga V."/>
            <person name="Montmayeur A."/>
            <person name="Mulrain L."/>
            <person name="Navidi A."/>
            <person name="Naylor J."/>
            <person name="Negash T."/>
            <person name="Nguyen T."/>
            <person name="Nguyen N."/>
            <person name="Nicol R."/>
            <person name="Norbu C."/>
            <person name="Norbu N."/>
            <person name="Novod N."/>
            <person name="O'Neill B."/>
            <person name="Osman S."/>
            <person name="Markiewicz E."/>
            <person name="Oyono O.L."/>
            <person name="Patti C."/>
            <person name="Phunkhang P."/>
            <person name="Pierre F."/>
            <person name="Priest M."/>
            <person name="Raghuraman S."/>
            <person name="Rege F."/>
            <person name="Reyes R."/>
            <person name="Rise C."/>
            <person name="Rogov P."/>
            <person name="Ross K."/>
            <person name="Ryan E."/>
            <person name="Settipalli S."/>
            <person name="Shea T."/>
            <person name="Sherpa N."/>
            <person name="Shi L."/>
            <person name="Shih D."/>
            <person name="Sparrow T."/>
            <person name="Spaulding J."/>
            <person name="Stalker J."/>
            <person name="Stange-Thomann N."/>
            <person name="Stavropoulos S."/>
            <person name="Stone C."/>
            <person name="Strader C."/>
            <person name="Tesfaye S."/>
            <person name="Thomson T."/>
            <person name="Thoulutsang Y."/>
            <person name="Thoulutsang D."/>
            <person name="Topham K."/>
            <person name="Topping I."/>
            <person name="Tsamla T."/>
            <person name="Vassiliev H."/>
            <person name="Vo A."/>
            <person name="Wangchuk T."/>
            <person name="Wangdi T."/>
            <person name="Weiand M."/>
            <person name="Wilkinson J."/>
            <person name="Wilson A."/>
            <person name="Yadav S."/>
            <person name="Young G."/>
            <person name="Yu Q."/>
            <person name="Zembek L."/>
            <person name="Zhong D."/>
            <person name="Zimmer A."/>
            <person name="Zwirko Z."/>
            <person name="Jaffe D.B."/>
            <person name="Alvarez P."/>
            <person name="Brockman W."/>
            <person name="Butler J."/>
            <person name="Chin C."/>
            <person name="Gnerre S."/>
            <person name="Grabherr M."/>
            <person name="Kleber M."/>
            <person name="Mauceli E."/>
            <person name="MacCallum I."/>
        </authorList>
    </citation>
    <scope>NUCLEOTIDE SEQUENCE [LARGE SCALE GENOMIC DNA]</scope>
    <source>
        <strain evidence="3">Tucson 14024-0371.13</strain>
    </source>
</reference>
<keyword evidence="3" id="KW-1185">Reference proteome</keyword>
<keyword evidence="1" id="KW-0812">Transmembrane</keyword>
<dbReference type="AlphaFoldDB" id="B3N1U7"/>
<feature type="transmembrane region" description="Helical" evidence="1">
    <location>
        <begin position="62"/>
        <end position="82"/>
    </location>
</feature>
<keyword evidence="1" id="KW-1133">Transmembrane helix</keyword>
<accession>B3N1U7</accession>
<dbReference type="eggNOG" id="ENOG502RNIR">
    <property type="taxonomic scope" value="Eukaryota"/>
</dbReference>
<dbReference type="Proteomes" id="UP000007801">
    <property type="component" value="Unassembled WGS sequence"/>
</dbReference>
<dbReference type="OrthoDB" id="7968664at2759"/>
<dbReference type="KEGG" id="dan:6502362"/>